<name>A0A484F312_9EURY</name>
<dbReference type="OrthoDB" id="146030at2157"/>
<feature type="domain" description="DUF447" evidence="1">
    <location>
        <begin position="21"/>
        <end position="147"/>
    </location>
</feature>
<dbReference type="Pfam" id="PF20766">
    <property type="entry name" value="DUF447_C"/>
    <property type="match status" value="1"/>
</dbReference>
<protein>
    <recommendedName>
        <fullName evidence="5">DUF447 family protein</fullName>
    </recommendedName>
</protein>
<evidence type="ECO:0000259" key="1">
    <source>
        <dbReference type="Pfam" id="PF04289"/>
    </source>
</evidence>
<keyword evidence="4" id="KW-1185">Reference proteome</keyword>
<reference evidence="3 4" key="1">
    <citation type="submission" date="2019-03" db="EMBL/GenBank/DDBJ databases">
        <title>Genomic Encyclopedia of Type Strains, Phase IV (KMG-IV): sequencing the most valuable type-strain genomes for metagenomic binning, comparative biology and taxonomic classification.</title>
        <authorList>
            <person name="Goeker M."/>
        </authorList>
    </citation>
    <scope>NUCLEOTIDE SEQUENCE [LARGE SCALE GENOMIC DNA]</scope>
    <source>
        <strain evidence="3 4">DSM 13328</strain>
    </source>
</reference>
<dbReference type="InterPro" id="IPR007386">
    <property type="entry name" value="DUF447_N"/>
</dbReference>
<dbReference type="AlphaFoldDB" id="A0A484F312"/>
<dbReference type="Pfam" id="PF04289">
    <property type="entry name" value="DUF447_N"/>
    <property type="match status" value="1"/>
</dbReference>
<dbReference type="InterPro" id="IPR049288">
    <property type="entry name" value="DUF447_C"/>
</dbReference>
<sequence>MKETAKNLNRMAKFGISEGISEMILTTKNASDSNKTANAAPFGITWKNNRMFLHLFKGSTTYENLMREDYFAANMTDDAVLYAKSTFYDLEEEAFDIAAAIEDEENGEEQKTISVPVLKNADRFVLFKCVSRLEAADSVVIDIEPVDFFIFNSEKEGFIFNRGFHSVVEACIHLTRYELTKDPIYIDYIRHHQRIIQKCGRKRDKEGFLIVKKKLMELEIADHFE</sequence>
<dbReference type="Gene3D" id="2.30.110.10">
    <property type="entry name" value="Electron Transport, Fmn-binding Protein, Chain A"/>
    <property type="match status" value="1"/>
</dbReference>
<proteinExistence type="predicted"/>
<evidence type="ECO:0000259" key="2">
    <source>
        <dbReference type="Pfam" id="PF20766"/>
    </source>
</evidence>
<dbReference type="SUPFAM" id="SSF50475">
    <property type="entry name" value="FMN-binding split barrel"/>
    <property type="match status" value="1"/>
</dbReference>
<evidence type="ECO:0000313" key="4">
    <source>
        <dbReference type="Proteomes" id="UP000294855"/>
    </source>
</evidence>
<dbReference type="RefSeq" id="WP_133517640.1">
    <property type="nucleotide sequence ID" value="NZ_JAHDUW010000004.1"/>
</dbReference>
<dbReference type="InterPro" id="IPR012349">
    <property type="entry name" value="Split_barrel_FMN-bd"/>
</dbReference>
<dbReference type="Proteomes" id="UP000294855">
    <property type="component" value="Unassembled WGS sequence"/>
</dbReference>
<dbReference type="Gene3D" id="1.20.58.290">
    <property type="entry name" value="Hypothetical membrane protein ta0354_69_121"/>
    <property type="match status" value="1"/>
</dbReference>
<evidence type="ECO:0008006" key="5">
    <source>
        <dbReference type="Google" id="ProtNLM"/>
    </source>
</evidence>
<organism evidence="3 4">
    <name type="scientific">Methanimicrococcus blatticola</name>
    <dbReference type="NCBI Taxonomy" id="91560"/>
    <lineage>
        <taxon>Archaea</taxon>
        <taxon>Methanobacteriati</taxon>
        <taxon>Methanobacteriota</taxon>
        <taxon>Stenosarchaea group</taxon>
        <taxon>Methanomicrobia</taxon>
        <taxon>Methanosarcinales</taxon>
        <taxon>Methanosarcinaceae</taxon>
        <taxon>Methanimicrococcus</taxon>
    </lineage>
</organism>
<comment type="caution">
    <text evidence="3">The sequence shown here is derived from an EMBL/GenBank/DDBJ whole genome shotgun (WGS) entry which is preliminary data.</text>
</comment>
<feature type="domain" description="DUF447" evidence="2">
    <location>
        <begin position="161"/>
        <end position="211"/>
    </location>
</feature>
<gene>
    <name evidence="3" type="ORF">C7391_1189</name>
</gene>
<dbReference type="EMBL" id="SNYS01000009">
    <property type="protein sequence ID" value="TDQ68250.1"/>
    <property type="molecule type" value="Genomic_DNA"/>
</dbReference>
<accession>A0A484F312</accession>
<evidence type="ECO:0000313" key="3">
    <source>
        <dbReference type="EMBL" id="TDQ68250.1"/>
    </source>
</evidence>